<dbReference type="OrthoDB" id="25571at2759"/>
<dbReference type="GO" id="GO:0005662">
    <property type="term" value="C:DNA replication factor A complex"/>
    <property type="evidence" value="ECO:0007669"/>
    <property type="project" value="TreeGrafter"/>
</dbReference>
<evidence type="ECO:0000256" key="2">
    <source>
        <dbReference type="ARBA" id="ARBA00023125"/>
    </source>
</evidence>
<dbReference type="Gene3D" id="2.40.50.140">
    <property type="entry name" value="Nucleic acid-binding proteins"/>
    <property type="match status" value="1"/>
</dbReference>
<reference evidence="5" key="2">
    <citation type="submission" date="2015-01" db="EMBL/GenBank/DDBJ databases">
        <title>Evolutionary Origins and Diversification of the Mycorrhizal Mutualists.</title>
        <authorList>
            <consortium name="DOE Joint Genome Institute"/>
            <consortium name="Mycorrhizal Genomics Consortium"/>
            <person name="Kohler A."/>
            <person name="Kuo A."/>
            <person name="Nagy L.G."/>
            <person name="Floudas D."/>
            <person name="Copeland A."/>
            <person name="Barry K.W."/>
            <person name="Cichocki N."/>
            <person name="Veneault-Fourrey C."/>
            <person name="LaButti K."/>
            <person name="Lindquist E.A."/>
            <person name="Lipzen A."/>
            <person name="Lundell T."/>
            <person name="Morin E."/>
            <person name="Murat C."/>
            <person name="Riley R."/>
            <person name="Ohm R."/>
            <person name="Sun H."/>
            <person name="Tunlid A."/>
            <person name="Henrissat B."/>
            <person name="Grigoriev I.V."/>
            <person name="Hibbett D.S."/>
            <person name="Martin F."/>
        </authorList>
    </citation>
    <scope>NUCLEOTIDE SEQUENCE [LARGE SCALE GENOMIC DNA]</scope>
    <source>
        <strain evidence="5">h7</strain>
    </source>
</reference>
<keyword evidence="2" id="KW-0238">DNA-binding</keyword>
<keyword evidence="5" id="KW-1185">Reference proteome</keyword>
<gene>
    <name evidence="4" type="ORF">M413DRAFT_438499</name>
</gene>
<keyword evidence="3" id="KW-0539">Nucleus</keyword>
<dbReference type="GO" id="GO:0035861">
    <property type="term" value="C:site of double-strand break"/>
    <property type="evidence" value="ECO:0007669"/>
    <property type="project" value="TreeGrafter"/>
</dbReference>
<evidence type="ECO:0008006" key="6">
    <source>
        <dbReference type="Google" id="ProtNLM"/>
    </source>
</evidence>
<evidence type="ECO:0000313" key="4">
    <source>
        <dbReference type="EMBL" id="KIM49312.1"/>
    </source>
</evidence>
<dbReference type="GO" id="GO:0000781">
    <property type="term" value="C:chromosome, telomeric region"/>
    <property type="evidence" value="ECO:0007669"/>
    <property type="project" value="TreeGrafter"/>
</dbReference>
<proteinExistence type="predicted"/>
<dbReference type="InterPro" id="IPR012340">
    <property type="entry name" value="NA-bd_OB-fold"/>
</dbReference>
<dbReference type="GO" id="GO:0006289">
    <property type="term" value="P:nucleotide-excision repair"/>
    <property type="evidence" value="ECO:0007669"/>
    <property type="project" value="TreeGrafter"/>
</dbReference>
<dbReference type="InterPro" id="IPR036388">
    <property type="entry name" value="WH-like_DNA-bd_sf"/>
</dbReference>
<comment type="subcellular location">
    <subcellularLocation>
        <location evidence="1">Nucleus</location>
    </subcellularLocation>
</comment>
<dbReference type="PANTHER" id="PTHR13989">
    <property type="entry name" value="REPLICATION PROTEIN A-RELATED"/>
    <property type="match status" value="1"/>
</dbReference>
<accession>A0A0C2Z834</accession>
<dbReference type="GO" id="GO:0003697">
    <property type="term" value="F:single-stranded DNA binding"/>
    <property type="evidence" value="ECO:0007669"/>
    <property type="project" value="TreeGrafter"/>
</dbReference>
<dbReference type="InterPro" id="IPR040260">
    <property type="entry name" value="RFA2-like"/>
</dbReference>
<dbReference type="Proteomes" id="UP000053424">
    <property type="component" value="Unassembled WGS sequence"/>
</dbReference>
<organism evidence="4 5">
    <name type="scientific">Hebeloma cylindrosporum</name>
    <dbReference type="NCBI Taxonomy" id="76867"/>
    <lineage>
        <taxon>Eukaryota</taxon>
        <taxon>Fungi</taxon>
        <taxon>Dikarya</taxon>
        <taxon>Basidiomycota</taxon>
        <taxon>Agaricomycotina</taxon>
        <taxon>Agaricomycetes</taxon>
        <taxon>Agaricomycetidae</taxon>
        <taxon>Agaricales</taxon>
        <taxon>Agaricineae</taxon>
        <taxon>Hymenogastraceae</taxon>
        <taxon>Hebeloma</taxon>
    </lineage>
</organism>
<dbReference type="HOGENOM" id="CLU_1161259_0_0_1"/>
<evidence type="ECO:0000256" key="3">
    <source>
        <dbReference type="ARBA" id="ARBA00023242"/>
    </source>
</evidence>
<dbReference type="GO" id="GO:0006260">
    <property type="term" value="P:DNA replication"/>
    <property type="evidence" value="ECO:0007669"/>
    <property type="project" value="TreeGrafter"/>
</dbReference>
<reference evidence="4 5" key="1">
    <citation type="submission" date="2014-04" db="EMBL/GenBank/DDBJ databases">
        <authorList>
            <consortium name="DOE Joint Genome Institute"/>
            <person name="Kuo A."/>
            <person name="Gay G."/>
            <person name="Dore J."/>
            <person name="Kohler A."/>
            <person name="Nagy L.G."/>
            <person name="Floudas D."/>
            <person name="Copeland A."/>
            <person name="Barry K.W."/>
            <person name="Cichocki N."/>
            <person name="Veneault-Fourrey C."/>
            <person name="LaButti K."/>
            <person name="Lindquist E.A."/>
            <person name="Lipzen A."/>
            <person name="Lundell T."/>
            <person name="Morin E."/>
            <person name="Murat C."/>
            <person name="Sun H."/>
            <person name="Tunlid A."/>
            <person name="Henrissat B."/>
            <person name="Grigoriev I.V."/>
            <person name="Hibbett D.S."/>
            <person name="Martin F."/>
            <person name="Nordberg H.P."/>
            <person name="Cantor M.N."/>
            <person name="Hua S.X."/>
        </authorList>
    </citation>
    <scope>NUCLEOTIDE SEQUENCE [LARGE SCALE GENOMIC DNA]</scope>
    <source>
        <strain evidence="5">h7</strain>
    </source>
</reference>
<protein>
    <recommendedName>
        <fullName evidence="6">Replication protein A C-terminal domain-containing protein</fullName>
    </recommendedName>
</protein>
<evidence type="ECO:0000256" key="1">
    <source>
        <dbReference type="ARBA" id="ARBA00004123"/>
    </source>
</evidence>
<sequence>MIPLGSSFSSQGSCLTSSQWAQNSVSNPTFGFRRVTVRQLLDAINTNDYAAPFQIHGFPVKRVMLVANVYLNEPHSSSGLVRYGFDDGSGKIMGNRWPEKEGDPPFEAFGYVRAFGDLSRFNGSNFLKVYNIQPIHDAHEIYYHILHAMVDALSSERGPPPPIMHKRKPLTPVQLDLLTCISDRTLHEDEQLGINLEVAVQQMRNHHPQLTAIDFWSSIEFLLDEGLILSIDDNHYKCT</sequence>
<name>A0A0C2Z834_HEBCY</name>
<evidence type="ECO:0000313" key="5">
    <source>
        <dbReference type="Proteomes" id="UP000053424"/>
    </source>
</evidence>
<dbReference type="Gene3D" id="1.10.10.10">
    <property type="entry name" value="Winged helix-like DNA-binding domain superfamily/Winged helix DNA-binding domain"/>
    <property type="match status" value="1"/>
</dbReference>
<dbReference type="AlphaFoldDB" id="A0A0C2Z834"/>
<dbReference type="STRING" id="686832.A0A0C2Z834"/>
<dbReference type="GO" id="GO:0000724">
    <property type="term" value="P:double-strand break repair via homologous recombination"/>
    <property type="evidence" value="ECO:0007669"/>
    <property type="project" value="TreeGrafter"/>
</dbReference>
<dbReference type="SUPFAM" id="SSF50249">
    <property type="entry name" value="Nucleic acid-binding proteins"/>
    <property type="match status" value="1"/>
</dbReference>
<dbReference type="EMBL" id="KN831768">
    <property type="protein sequence ID" value="KIM49312.1"/>
    <property type="molecule type" value="Genomic_DNA"/>
</dbReference>
<dbReference type="PANTHER" id="PTHR13989:SF16">
    <property type="entry name" value="REPLICATION PROTEIN A2"/>
    <property type="match status" value="1"/>
</dbReference>